<evidence type="ECO:0008006" key="3">
    <source>
        <dbReference type="Google" id="ProtNLM"/>
    </source>
</evidence>
<keyword evidence="1" id="KW-0472">Membrane</keyword>
<name>A0A0F9CFN5_9ZZZZ</name>
<sequence>MKGWKTTVFGVLIAVLGALTSADMQAWIMENFPWVSGGLGTAIIILRALTTSPIFEKKGQS</sequence>
<protein>
    <recommendedName>
        <fullName evidence="3">Holin</fullName>
    </recommendedName>
</protein>
<evidence type="ECO:0000313" key="2">
    <source>
        <dbReference type="EMBL" id="KKL25242.1"/>
    </source>
</evidence>
<gene>
    <name evidence="2" type="ORF">LCGC14_2407310</name>
</gene>
<evidence type="ECO:0000256" key="1">
    <source>
        <dbReference type="SAM" id="Phobius"/>
    </source>
</evidence>
<reference evidence="2" key="1">
    <citation type="journal article" date="2015" name="Nature">
        <title>Complex archaea that bridge the gap between prokaryotes and eukaryotes.</title>
        <authorList>
            <person name="Spang A."/>
            <person name="Saw J.H."/>
            <person name="Jorgensen S.L."/>
            <person name="Zaremba-Niedzwiedzka K."/>
            <person name="Martijn J."/>
            <person name="Lind A.E."/>
            <person name="van Eijk R."/>
            <person name="Schleper C."/>
            <person name="Guy L."/>
            <person name="Ettema T.J."/>
        </authorList>
    </citation>
    <scope>NUCLEOTIDE SEQUENCE</scope>
</reference>
<feature type="transmembrane region" description="Helical" evidence="1">
    <location>
        <begin position="32"/>
        <end position="50"/>
    </location>
</feature>
<accession>A0A0F9CFN5</accession>
<keyword evidence="1" id="KW-0812">Transmembrane</keyword>
<dbReference type="AlphaFoldDB" id="A0A0F9CFN5"/>
<dbReference type="EMBL" id="LAZR01036292">
    <property type="protein sequence ID" value="KKL25242.1"/>
    <property type="molecule type" value="Genomic_DNA"/>
</dbReference>
<comment type="caution">
    <text evidence="2">The sequence shown here is derived from an EMBL/GenBank/DDBJ whole genome shotgun (WGS) entry which is preliminary data.</text>
</comment>
<proteinExistence type="predicted"/>
<keyword evidence="1" id="KW-1133">Transmembrane helix</keyword>
<organism evidence="2">
    <name type="scientific">marine sediment metagenome</name>
    <dbReference type="NCBI Taxonomy" id="412755"/>
    <lineage>
        <taxon>unclassified sequences</taxon>
        <taxon>metagenomes</taxon>
        <taxon>ecological metagenomes</taxon>
    </lineage>
</organism>